<sequence length="191" mass="21710">MKRKFLEDLGLEKEAIDSIMAENGKDVEKAKADYEDVKAQLETAHATITDLKKNNVDNEKLQNKVTEYETEIAKLKDEAAKKDFNYRLEDALKSSKAKNLKALKALLDMDKVKLEGDKFTGLEEQLTALKESDAYLFDEEEQQPPQIGGFKPTNTGGAPKGITKEQFHKMSYSERVELYNAQPEVYKQLTQ</sequence>
<dbReference type="EMBL" id="JACRSY010000036">
    <property type="protein sequence ID" value="MBC8581067.1"/>
    <property type="molecule type" value="Genomic_DNA"/>
</dbReference>
<evidence type="ECO:0000256" key="2">
    <source>
        <dbReference type="SAM" id="MobiDB-lite"/>
    </source>
</evidence>
<dbReference type="Proteomes" id="UP000655830">
    <property type="component" value="Unassembled WGS sequence"/>
</dbReference>
<feature type="region of interest" description="Disordered" evidence="2">
    <location>
        <begin position="140"/>
        <end position="166"/>
    </location>
</feature>
<evidence type="ECO:0000313" key="3">
    <source>
        <dbReference type="EMBL" id="MBC8581067.1"/>
    </source>
</evidence>
<dbReference type="SUPFAM" id="SSF161270">
    <property type="entry name" value="PspA lactotransferrin-binding region"/>
    <property type="match status" value="1"/>
</dbReference>
<proteinExistence type="predicted"/>
<gene>
    <name evidence="3" type="ORF">H8718_16240</name>
</gene>
<evidence type="ECO:0000313" key="4">
    <source>
        <dbReference type="Proteomes" id="UP000655830"/>
    </source>
</evidence>
<accession>A0A926EMK2</accession>
<protein>
    <submittedName>
        <fullName evidence="3">Phage scaffolding protein</fullName>
    </submittedName>
</protein>
<keyword evidence="4" id="KW-1185">Reference proteome</keyword>
<dbReference type="AlphaFoldDB" id="A0A926EMK2"/>
<dbReference type="Pfam" id="PF06810">
    <property type="entry name" value="Phage_scaffold"/>
    <property type="match status" value="1"/>
</dbReference>
<organism evidence="3 4">
    <name type="scientific">Zhenhengia yiwuensis</name>
    <dbReference type="NCBI Taxonomy" id="2763666"/>
    <lineage>
        <taxon>Bacteria</taxon>
        <taxon>Bacillati</taxon>
        <taxon>Bacillota</taxon>
        <taxon>Clostridia</taxon>
        <taxon>Lachnospirales</taxon>
        <taxon>Lachnospiraceae</taxon>
        <taxon>Zhenhengia</taxon>
    </lineage>
</organism>
<dbReference type="RefSeq" id="WP_249333791.1">
    <property type="nucleotide sequence ID" value="NZ_JACRSY010000036.1"/>
</dbReference>
<comment type="caution">
    <text evidence="3">The sequence shown here is derived from an EMBL/GenBank/DDBJ whole genome shotgun (WGS) entry which is preliminary data.</text>
</comment>
<feature type="coiled-coil region" evidence="1">
    <location>
        <begin position="27"/>
        <end position="85"/>
    </location>
</feature>
<dbReference type="InterPro" id="IPR009636">
    <property type="entry name" value="SCAF"/>
</dbReference>
<name>A0A926EMK2_9FIRM</name>
<keyword evidence="1" id="KW-0175">Coiled coil</keyword>
<evidence type="ECO:0000256" key="1">
    <source>
        <dbReference type="SAM" id="Coils"/>
    </source>
</evidence>
<reference evidence="3" key="1">
    <citation type="submission" date="2020-08" db="EMBL/GenBank/DDBJ databases">
        <title>Genome public.</title>
        <authorList>
            <person name="Liu C."/>
            <person name="Sun Q."/>
        </authorList>
    </citation>
    <scope>NUCLEOTIDE SEQUENCE</scope>
    <source>
        <strain evidence="3">NSJ-12</strain>
    </source>
</reference>